<name>A0A841BUW8_9ACTN</name>
<evidence type="ECO:0000313" key="11">
    <source>
        <dbReference type="EMBL" id="MBB5870542.1"/>
    </source>
</evidence>
<evidence type="ECO:0000256" key="2">
    <source>
        <dbReference type="ARBA" id="ARBA00004687"/>
    </source>
</evidence>
<comment type="caution">
    <text evidence="11">The sequence shown here is derived from an EMBL/GenBank/DDBJ whole genome shotgun (WGS) entry which is preliminary data.</text>
</comment>
<dbReference type="InterPro" id="IPR007315">
    <property type="entry name" value="PIG-V/Gpi18"/>
</dbReference>
<dbReference type="Pfam" id="PF04188">
    <property type="entry name" value="Mannosyl_trans2"/>
    <property type="match status" value="1"/>
</dbReference>
<feature type="transmembrane region" description="Helical" evidence="10">
    <location>
        <begin position="167"/>
        <end position="188"/>
    </location>
</feature>
<feature type="transmembrane region" description="Helical" evidence="10">
    <location>
        <begin position="229"/>
        <end position="251"/>
    </location>
</feature>
<evidence type="ECO:0000256" key="9">
    <source>
        <dbReference type="ARBA" id="ARBA00023136"/>
    </source>
</evidence>
<dbReference type="GO" id="GO:0031501">
    <property type="term" value="C:mannosyltransferase complex"/>
    <property type="evidence" value="ECO:0007669"/>
    <property type="project" value="TreeGrafter"/>
</dbReference>
<evidence type="ECO:0000256" key="1">
    <source>
        <dbReference type="ARBA" id="ARBA00004477"/>
    </source>
</evidence>
<keyword evidence="12" id="KW-1185">Reference proteome</keyword>
<gene>
    <name evidence="11" type="ORF">F4553_003921</name>
</gene>
<dbReference type="GO" id="GO:0016020">
    <property type="term" value="C:membrane"/>
    <property type="evidence" value="ECO:0007669"/>
    <property type="project" value="GOC"/>
</dbReference>
<dbReference type="EMBL" id="JACHMN010000002">
    <property type="protein sequence ID" value="MBB5870542.1"/>
    <property type="molecule type" value="Genomic_DNA"/>
</dbReference>
<feature type="transmembrane region" description="Helical" evidence="10">
    <location>
        <begin position="263"/>
        <end position="282"/>
    </location>
</feature>
<organism evidence="11 12">
    <name type="scientific">Allocatelliglobosispora scoriae</name>
    <dbReference type="NCBI Taxonomy" id="643052"/>
    <lineage>
        <taxon>Bacteria</taxon>
        <taxon>Bacillati</taxon>
        <taxon>Actinomycetota</taxon>
        <taxon>Actinomycetes</taxon>
        <taxon>Micromonosporales</taxon>
        <taxon>Micromonosporaceae</taxon>
        <taxon>Allocatelliglobosispora</taxon>
    </lineage>
</organism>
<keyword evidence="6 10" id="KW-0812">Transmembrane</keyword>
<dbReference type="PANTHER" id="PTHR12468">
    <property type="entry name" value="GPI MANNOSYLTRANSFERASE 2"/>
    <property type="match status" value="1"/>
</dbReference>
<evidence type="ECO:0000256" key="3">
    <source>
        <dbReference type="ARBA" id="ARBA00022502"/>
    </source>
</evidence>
<comment type="pathway">
    <text evidence="2">Glycolipid biosynthesis; glycosylphosphatidylinositol-anchor biosynthesis.</text>
</comment>
<feature type="transmembrane region" description="Helical" evidence="10">
    <location>
        <begin position="43"/>
        <end position="67"/>
    </location>
</feature>
<keyword evidence="4 11" id="KW-0328">Glycosyltransferase</keyword>
<sequence>MLSPWLRWDVVHYIAIAEHGYRADYSPAFFPAYPLMIRVIDPVLPGGALVAAMAISSASCLGALILLHRLAEAEFGRDVAQRAVFYLMAFPMAFFLITGYNEALFLMLSIAAVYAARRGAWWVAGLAGAAASATRMFGILLLLPLTLEYLRQHHWQLKGPNSLKPDVLALALVPTGLAAYAAFCWRSFGDPLAFSHAQRYWDRTYAWPGQPILQALDKLQHYPALSRNGVGTILDIAAVLLAALLITFTAVGPWRFRRDQLALTLWAALPLLLILSTSVGFGRPLMSTPRLFLELTPAFLVLARMGRNIAIDRLYLLTAIALQSTYLLAFLTKKGFVA</sequence>
<evidence type="ECO:0000256" key="7">
    <source>
        <dbReference type="ARBA" id="ARBA00022824"/>
    </source>
</evidence>
<evidence type="ECO:0000256" key="10">
    <source>
        <dbReference type="SAM" id="Phobius"/>
    </source>
</evidence>
<evidence type="ECO:0000313" key="12">
    <source>
        <dbReference type="Proteomes" id="UP000587527"/>
    </source>
</evidence>
<keyword evidence="5 11" id="KW-0808">Transferase</keyword>
<comment type="subcellular location">
    <subcellularLocation>
        <location evidence="1">Endoplasmic reticulum membrane</location>
        <topology evidence="1">Multi-pass membrane protein</topology>
    </subcellularLocation>
</comment>
<protein>
    <submittedName>
        <fullName evidence="11">Gpi18-like mannosyltransferase</fullName>
    </submittedName>
</protein>
<feature type="transmembrane region" description="Helical" evidence="10">
    <location>
        <begin position="314"/>
        <end position="332"/>
    </location>
</feature>
<evidence type="ECO:0000256" key="8">
    <source>
        <dbReference type="ARBA" id="ARBA00022989"/>
    </source>
</evidence>
<evidence type="ECO:0000256" key="6">
    <source>
        <dbReference type="ARBA" id="ARBA00022692"/>
    </source>
</evidence>
<dbReference type="GO" id="GO:0000009">
    <property type="term" value="F:alpha-1,6-mannosyltransferase activity"/>
    <property type="evidence" value="ECO:0007669"/>
    <property type="project" value="InterPro"/>
</dbReference>
<dbReference type="AlphaFoldDB" id="A0A841BUW8"/>
<reference evidence="11 12" key="1">
    <citation type="submission" date="2020-08" db="EMBL/GenBank/DDBJ databases">
        <title>Sequencing the genomes of 1000 actinobacteria strains.</title>
        <authorList>
            <person name="Klenk H.-P."/>
        </authorList>
    </citation>
    <scope>NUCLEOTIDE SEQUENCE [LARGE SCALE GENOMIC DNA]</scope>
    <source>
        <strain evidence="11 12">DSM 45362</strain>
    </source>
</reference>
<dbReference type="Proteomes" id="UP000587527">
    <property type="component" value="Unassembled WGS sequence"/>
</dbReference>
<evidence type="ECO:0000256" key="5">
    <source>
        <dbReference type="ARBA" id="ARBA00022679"/>
    </source>
</evidence>
<accession>A0A841BUW8</accession>
<keyword evidence="3" id="KW-0337">GPI-anchor biosynthesis</keyword>
<keyword evidence="9 10" id="KW-0472">Membrane</keyword>
<feature type="transmembrane region" description="Helical" evidence="10">
    <location>
        <begin position="120"/>
        <end position="147"/>
    </location>
</feature>
<dbReference type="PANTHER" id="PTHR12468:SF2">
    <property type="entry name" value="GPI MANNOSYLTRANSFERASE 2"/>
    <property type="match status" value="1"/>
</dbReference>
<dbReference type="GO" id="GO:0006506">
    <property type="term" value="P:GPI anchor biosynthetic process"/>
    <property type="evidence" value="ECO:0007669"/>
    <property type="project" value="UniProtKB-UniPathway"/>
</dbReference>
<dbReference type="UniPathway" id="UPA00196"/>
<dbReference type="GO" id="GO:0004376">
    <property type="term" value="F:GPI mannosyltransferase activity"/>
    <property type="evidence" value="ECO:0007669"/>
    <property type="project" value="InterPro"/>
</dbReference>
<proteinExistence type="predicted"/>
<evidence type="ECO:0000256" key="4">
    <source>
        <dbReference type="ARBA" id="ARBA00022676"/>
    </source>
</evidence>
<dbReference type="RefSeq" id="WP_184838013.1">
    <property type="nucleotide sequence ID" value="NZ_JACHMN010000002.1"/>
</dbReference>
<keyword evidence="8 10" id="KW-1133">Transmembrane helix</keyword>
<keyword evidence="7" id="KW-0256">Endoplasmic reticulum</keyword>
<feature type="transmembrane region" description="Helical" evidence="10">
    <location>
        <begin position="79"/>
        <end position="100"/>
    </location>
</feature>